<keyword evidence="4" id="KW-1185">Reference proteome</keyword>
<dbReference type="Proteomes" id="UP001500274">
    <property type="component" value="Unassembled WGS sequence"/>
</dbReference>
<feature type="chain" id="PRO_5045629809" description="Nitrate ABC transporter substrate-binding protein" evidence="2">
    <location>
        <begin position="29"/>
        <end position="189"/>
    </location>
</feature>
<gene>
    <name evidence="3" type="ORF">GCM10009862_27950</name>
</gene>
<accession>A0ABP6BU62</accession>
<organism evidence="3 4">
    <name type="scientific">Microbacterium binotii</name>
    <dbReference type="NCBI Taxonomy" id="462710"/>
    <lineage>
        <taxon>Bacteria</taxon>
        <taxon>Bacillati</taxon>
        <taxon>Actinomycetota</taxon>
        <taxon>Actinomycetes</taxon>
        <taxon>Micrococcales</taxon>
        <taxon>Microbacteriaceae</taxon>
        <taxon>Microbacterium</taxon>
    </lineage>
</organism>
<evidence type="ECO:0008006" key="5">
    <source>
        <dbReference type="Google" id="ProtNLM"/>
    </source>
</evidence>
<evidence type="ECO:0000256" key="2">
    <source>
        <dbReference type="SAM" id="SignalP"/>
    </source>
</evidence>
<dbReference type="EMBL" id="BAAARI010000017">
    <property type="protein sequence ID" value="GAA2587309.1"/>
    <property type="molecule type" value="Genomic_DNA"/>
</dbReference>
<reference evidence="4" key="1">
    <citation type="journal article" date="2019" name="Int. J. Syst. Evol. Microbiol.">
        <title>The Global Catalogue of Microorganisms (GCM) 10K type strain sequencing project: providing services to taxonomists for standard genome sequencing and annotation.</title>
        <authorList>
            <consortium name="The Broad Institute Genomics Platform"/>
            <consortium name="The Broad Institute Genome Sequencing Center for Infectious Disease"/>
            <person name="Wu L."/>
            <person name="Ma J."/>
        </authorList>
    </citation>
    <scope>NUCLEOTIDE SEQUENCE [LARGE SCALE GENOMIC DNA]</scope>
    <source>
        <strain evidence="4">JCM 16365</strain>
    </source>
</reference>
<comment type="caution">
    <text evidence="3">The sequence shown here is derived from an EMBL/GenBank/DDBJ whole genome shotgun (WGS) entry which is preliminary data.</text>
</comment>
<name>A0ABP6BU62_9MICO</name>
<protein>
    <recommendedName>
        <fullName evidence="5">Nitrate ABC transporter substrate-binding protein</fullName>
    </recommendedName>
</protein>
<dbReference type="PROSITE" id="PS51257">
    <property type="entry name" value="PROKAR_LIPOPROTEIN"/>
    <property type="match status" value="1"/>
</dbReference>
<dbReference type="RefSeq" id="WP_344230497.1">
    <property type="nucleotide sequence ID" value="NZ_BAAARI010000017.1"/>
</dbReference>
<evidence type="ECO:0000256" key="1">
    <source>
        <dbReference type="SAM" id="MobiDB-lite"/>
    </source>
</evidence>
<keyword evidence="2" id="KW-0732">Signal</keyword>
<feature type="signal peptide" evidence="2">
    <location>
        <begin position="1"/>
        <end position="28"/>
    </location>
</feature>
<feature type="compositionally biased region" description="Low complexity" evidence="1">
    <location>
        <begin position="34"/>
        <end position="51"/>
    </location>
</feature>
<feature type="region of interest" description="Disordered" evidence="1">
    <location>
        <begin position="28"/>
        <end position="64"/>
    </location>
</feature>
<proteinExistence type="predicted"/>
<evidence type="ECO:0000313" key="3">
    <source>
        <dbReference type="EMBL" id="GAA2587309.1"/>
    </source>
</evidence>
<sequence>MTRRIRTSLGSALLVVGALSLAACSNPAAPEPVASTPAPETDAATPTPVATSEPTPGTIDKPTCESLLPDDVIADFAKAKWTAKEDVFRVGSLTFPDGIQCVWGDYSVASDHVQVFGWAPASDTEAQTARSELLASGWKSIGDEYITENPSNVLNPDSDGYGMTYQFGDGWITLADTKQGLLLVERPGS</sequence>
<evidence type="ECO:0000313" key="4">
    <source>
        <dbReference type="Proteomes" id="UP001500274"/>
    </source>
</evidence>